<name>A0AAD7WZG6_9TELE</name>
<sequence length="72" mass="7421">MSTPLAVGGRRRTADVGNYMWTGCQAAADGSSGPGTSVQDHGAKSGDSERLGSKGICEFSKPHERSKCHALG</sequence>
<dbReference type="Proteomes" id="UP001221898">
    <property type="component" value="Unassembled WGS sequence"/>
</dbReference>
<accession>A0AAD7WZG6</accession>
<comment type="caution">
    <text evidence="2">The sequence shown here is derived from an EMBL/GenBank/DDBJ whole genome shotgun (WGS) entry which is preliminary data.</text>
</comment>
<proteinExistence type="predicted"/>
<feature type="region of interest" description="Disordered" evidence="1">
    <location>
        <begin position="25"/>
        <end position="58"/>
    </location>
</feature>
<reference evidence="2" key="1">
    <citation type="journal article" date="2023" name="Science">
        <title>Genome structures resolve the early diversification of teleost fishes.</title>
        <authorList>
            <person name="Parey E."/>
            <person name="Louis A."/>
            <person name="Montfort J."/>
            <person name="Bouchez O."/>
            <person name="Roques C."/>
            <person name="Iampietro C."/>
            <person name="Lluch J."/>
            <person name="Castinel A."/>
            <person name="Donnadieu C."/>
            <person name="Desvignes T."/>
            <person name="Floi Bucao C."/>
            <person name="Jouanno E."/>
            <person name="Wen M."/>
            <person name="Mejri S."/>
            <person name="Dirks R."/>
            <person name="Jansen H."/>
            <person name="Henkel C."/>
            <person name="Chen W.J."/>
            <person name="Zahm M."/>
            <person name="Cabau C."/>
            <person name="Klopp C."/>
            <person name="Thompson A.W."/>
            <person name="Robinson-Rechavi M."/>
            <person name="Braasch I."/>
            <person name="Lecointre G."/>
            <person name="Bobe J."/>
            <person name="Postlethwait J.H."/>
            <person name="Berthelot C."/>
            <person name="Roest Crollius H."/>
            <person name="Guiguen Y."/>
        </authorList>
    </citation>
    <scope>NUCLEOTIDE SEQUENCE</scope>
    <source>
        <strain evidence="2">NC1722</strain>
    </source>
</reference>
<evidence type="ECO:0000256" key="1">
    <source>
        <dbReference type="SAM" id="MobiDB-lite"/>
    </source>
</evidence>
<gene>
    <name evidence="2" type="ORF">AAFF_G00039070</name>
</gene>
<keyword evidence="3" id="KW-1185">Reference proteome</keyword>
<dbReference type="AlphaFoldDB" id="A0AAD7WZG6"/>
<evidence type="ECO:0000313" key="3">
    <source>
        <dbReference type="Proteomes" id="UP001221898"/>
    </source>
</evidence>
<protein>
    <submittedName>
        <fullName evidence="2">Uncharacterized protein</fullName>
    </submittedName>
</protein>
<organism evidence="2 3">
    <name type="scientific">Aldrovandia affinis</name>
    <dbReference type="NCBI Taxonomy" id="143900"/>
    <lineage>
        <taxon>Eukaryota</taxon>
        <taxon>Metazoa</taxon>
        <taxon>Chordata</taxon>
        <taxon>Craniata</taxon>
        <taxon>Vertebrata</taxon>
        <taxon>Euteleostomi</taxon>
        <taxon>Actinopterygii</taxon>
        <taxon>Neopterygii</taxon>
        <taxon>Teleostei</taxon>
        <taxon>Notacanthiformes</taxon>
        <taxon>Halosauridae</taxon>
        <taxon>Aldrovandia</taxon>
    </lineage>
</organism>
<feature type="compositionally biased region" description="Basic and acidic residues" evidence="1">
    <location>
        <begin position="41"/>
        <end position="52"/>
    </location>
</feature>
<dbReference type="EMBL" id="JAINUG010000012">
    <property type="protein sequence ID" value="KAJ8414705.1"/>
    <property type="molecule type" value="Genomic_DNA"/>
</dbReference>
<evidence type="ECO:0000313" key="2">
    <source>
        <dbReference type="EMBL" id="KAJ8414705.1"/>
    </source>
</evidence>